<sequence>MKRFFLNTTLVLVSFLIAYGLMEFLFRLVMPHLPMTLFNNECRELRTIGQTSKRDNVPIGPYIAVIGDSYGAGQGDWFIEEGYNPNSRYQATHVLHDLTGRDVVSFSRAGAGNFDGAAIYAVNTWRYLNSAKFHFASPETVIVYFYEGNDISDNLQFLERHFKPSHDPVHLYDDDSFDLFAERMDATHCQGNLPRLQDKFLVGNLVSRFIEGMFYAATRNRQIAPRGTKYEATISDETHQLPDALESELTMFTQEQINDGCRLFDRALFRLAEVWPDARKFVVYIPSPLTTYALLDANRNARMEVSRKVEKLVKRLSSQRGYTFIDFAQTVRDAARSQFLHGPRDWNHFNRAGYELLGSTMAQALTGETANPQQQ</sequence>
<dbReference type="GO" id="GO:0016788">
    <property type="term" value="F:hydrolase activity, acting on ester bonds"/>
    <property type="evidence" value="ECO:0007669"/>
    <property type="project" value="UniProtKB-ARBA"/>
</dbReference>
<dbReference type="SUPFAM" id="SSF52266">
    <property type="entry name" value="SGNH hydrolase"/>
    <property type="match status" value="1"/>
</dbReference>
<organism evidence="1 2">
    <name type="scientific">Pseudodesulfovibrio alkaliphilus</name>
    <dbReference type="NCBI Taxonomy" id="2661613"/>
    <lineage>
        <taxon>Bacteria</taxon>
        <taxon>Pseudomonadati</taxon>
        <taxon>Thermodesulfobacteriota</taxon>
        <taxon>Desulfovibrionia</taxon>
        <taxon>Desulfovibrionales</taxon>
        <taxon>Desulfovibrionaceae</taxon>
    </lineage>
</organism>
<gene>
    <name evidence="1" type="ORF">GKC30_00645</name>
</gene>
<keyword evidence="2" id="KW-1185">Reference proteome</keyword>
<dbReference type="Gene3D" id="3.40.50.1110">
    <property type="entry name" value="SGNH hydrolase"/>
    <property type="match status" value="1"/>
</dbReference>
<dbReference type="RefSeq" id="WP_155931507.1">
    <property type="nucleotide sequence ID" value="NZ_WODC01000001.1"/>
</dbReference>
<dbReference type="Proteomes" id="UP000461162">
    <property type="component" value="Unassembled WGS sequence"/>
</dbReference>
<name>A0A7K1KJ75_9BACT</name>
<accession>A0A7K1KJ75</accession>
<dbReference type="EMBL" id="WODC01000001">
    <property type="protein sequence ID" value="MUM76138.1"/>
    <property type="molecule type" value="Genomic_DNA"/>
</dbReference>
<dbReference type="InterPro" id="IPR036514">
    <property type="entry name" value="SGNH_hydro_sf"/>
</dbReference>
<comment type="caution">
    <text evidence="1">The sequence shown here is derived from an EMBL/GenBank/DDBJ whole genome shotgun (WGS) entry which is preliminary data.</text>
</comment>
<reference evidence="1 2" key="1">
    <citation type="submission" date="2019-11" db="EMBL/GenBank/DDBJ databases">
        <title>Pseudodesulfovibrio alkaliphilus, sp. nov., an alkaliphilic sulfate-reducing bacteria from mud volcano of Taman peninsula, Russia.</title>
        <authorList>
            <person name="Frolova A."/>
            <person name="Merkel A.Y."/>
            <person name="Slobodkin A.I."/>
        </authorList>
    </citation>
    <scope>NUCLEOTIDE SEQUENCE [LARGE SCALE GENOMIC DNA]</scope>
    <source>
        <strain evidence="1 2">F-1</strain>
    </source>
</reference>
<proteinExistence type="predicted"/>
<evidence type="ECO:0000313" key="2">
    <source>
        <dbReference type="Proteomes" id="UP000461162"/>
    </source>
</evidence>
<evidence type="ECO:0000313" key="1">
    <source>
        <dbReference type="EMBL" id="MUM76138.1"/>
    </source>
</evidence>
<evidence type="ECO:0008006" key="3">
    <source>
        <dbReference type="Google" id="ProtNLM"/>
    </source>
</evidence>
<protein>
    <recommendedName>
        <fullName evidence="3">SGNH/GDSL hydrolase family protein</fullName>
    </recommendedName>
</protein>
<dbReference type="AlphaFoldDB" id="A0A7K1KJ75"/>